<dbReference type="KEGG" id="lbc:LACBIDRAFT_318785"/>
<organism evidence="3">
    <name type="scientific">Laccaria bicolor (strain S238N-H82 / ATCC MYA-4686)</name>
    <name type="common">Bicoloured deceiver</name>
    <name type="synonym">Laccaria laccata var. bicolor</name>
    <dbReference type="NCBI Taxonomy" id="486041"/>
    <lineage>
        <taxon>Eukaryota</taxon>
        <taxon>Fungi</taxon>
        <taxon>Dikarya</taxon>
        <taxon>Basidiomycota</taxon>
        <taxon>Agaricomycotina</taxon>
        <taxon>Agaricomycetes</taxon>
        <taxon>Agaricomycetidae</taxon>
        <taxon>Agaricales</taxon>
        <taxon>Agaricineae</taxon>
        <taxon>Hydnangiaceae</taxon>
        <taxon>Laccaria</taxon>
    </lineage>
</organism>
<accession>B0D730</accession>
<evidence type="ECO:0000313" key="2">
    <source>
        <dbReference type="EMBL" id="EDR09327.1"/>
    </source>
</evidence>
<evidence type="ECO:0000313" key="3">
    <source>
        <dbReference type="Proteomes" id="UP000001194"/>
    </source>
</evidence>
<dbReference type="PANTHER" id="PTHR34776:SF1">
    <property type="entry name" value="F17F16.3 PROTEIN"/>
    <property type="match status" value="1"/>
</dbReference>
<dbReference type="InParanoid" id="B0D730"/>
<evidence type="ECO:0000256" key="1">
    <source>
        <dbReference type="SAM" id="MobiDB-lite"/>
    </source>
</evidence>
<dbReference type="OrthoDB" id="1028014at2759"/>
<name>B0D730_LACBS</name>
<feature type="compositionally biased region" description="Basic and acidic residues" evidence="1">
    <location>
        <begin position="30"/>
        <end position="68"/>
    </location>
</feature>
<feature type="compositionally biased region" description="Polar residues" evidence="1">
    <location>
        <begin position="9"/>
        <end position="29"/>
    </location>
</feature>
<sequence length="410" mass="45298">MIEGKTPDQRTPPSEEMSTTTQNQSPITKNETHNGAEDSVGVKRELDGREAEGAKPTKRPKVEEKETGEQQSVYKSGTIERGHIYFFYRPKVQLEEAHSIDDVKNFHMLLIPWPPAFSITEENASSSNNVNKTDPSLSEEAEMKVLAPGADAVPAPVTQSTTKQHYRFITVGKKKLPDPEGHGSGSRRKEIFWATVTAVGDDLGSLEKGLGEKTYDTKTRGTRHEAPSRLVARGAYAIVNTDAKMMSKRETHLGYHISHPKSSEMVDVQSSLGIYSASSFVLQVKNPHAPTTGPRQVRTKGADYPAWIMRDVFGAAAGKGQKERRGREPYGLRFASCETPELLEYEGAQLLLIAAREGEQGLEDSLAEGRGVALTKLEEEESHETVKQILQELSVDLEVFPSEPLKGEWI</sequence>
<dbReference type="RefSeq" id="XP_001879676.1">
    <property type="nucleotide sequence ID" value="XM_001879641.1"/>
</dbReference>
<dbReference type="GeneID" id="6075634"/>
<dbReference type="EMBL" id="DS547099">
    <property type="protein sequence ID" value="EDR09327.1"/>
    <property type="molecule type" value="Genomic_DNA"/>
</dbReference>
<dbReference type="PANTHER" id="PTHR34776">
    <property type="entry name" value="F17F16.3 PROTEIN"/>
    <property type="match status" value="1"/>
</dbReference>
<dbReference type="HOGENOM" id="CLU_045837_1_0_1"/>
<feature type="region of interest" description="Disordered" evidence="1">
    <location>
        <begin position="1"/>
        <end position="75"/>
    </location>
</feature>
<reference evidence="2 3" key="1">
    <citation type="journal article" date="2008" name="Nature">
        <title>The genome of Laccaria bicolor provides insights into mycorrhizal symbiosis.</title>
        <authorList>
            <person name="Martin F."/>
            <person name="Aerts A."/>
            <person name="Ahren D."/>
            <person name="Brun A."/>
            <person name="Danchin E.G.J."/>
            <person name="Duchaussoy F."/>
            <person name="Gibon J."/>
            <person name="Kohler A."/>
            <person name="Lindquist E."/>
            <person name="Pereda V."/>
            <person name="Salamov A."/>
            <person name="Shapiro H.J."/>
            <person name="Wuyts J."/>
            <person name="Blaudez D."/>
            <person name="Buee M."/>
            <person name="Brokstein P."/>
            <person name="Canbaeck B."/>
            <person name="Cohen D."/>
            <person name="Courty P.E."/>
            <person name="Coutinho P.M."/>
            <person name="Delaruelle C."/>
            <person name="Detter J.C."/>
            <person name="Deveau A."/>
            <person name="DiFazio S."/>
            <person name="Duplessis S."/>
            <person name="Fraissinet-Tachet L."/>
            <person name="Lucic E."/>
            <person name="Frey-Klett P."/>
            <person name="Fourrey C."/>
            <person name="Feussner I."/>
            <person name="Gay G."/>
            <person name="Grimwood J."/>
            <person name="Hoegger P.J."/>
            <person name="Jain P."/>
            <person name="Kilaru S."/>
            <person name="Labbe J."/>
            <person name="Lin Y.C."/>
            <person name="Legue V."/>
            <person name="Le Tacon F."/>
            <person name="Marmeisse R."/>
            <person name="Melayah D."/>
            <person name="Montanini B."/>
            <person name="Muratet M."/>
            <person name="Nehls U."/>
            <person name="Niculita-Hirzel H."/>
            <person name="Oudot-Le Secq M.P."/>
            <person name="Peter M."/>
            <person name="Quesneville H."/>
            <person name="Rajashekar B."/>
            <person name="Reich M."/>
            <person name="Rouhier N."/>
            <person name="Schmutz J."/>
            <person name="Yin T."/>
            <person name="Chalot M."/>
            <person name="Henrissat B."/>
            <person name="Kuees U."/>
            <person name="Lucas S."/>
            <person name="Van de Peer Y."/>
            <person name="Podila G.K."/>
            <person name="Polle A."/>
            <person name="Pukkila P.J."/>
            <person name="Richardson P.M."/>
            <person name="Rouze P."/>
            <person name="Sanders I.R."/>
            <person name="Stajich J.E."/>
            <person name="Tunlid A."/>
            <person name="Tuskan G."/>
            <person name="Grigoriev I.V."/>
        </authorList>
    </citation>
    <scope>NUCLEOTIDE SEQUENCE [LARGE SCALE GENOMIC DNA]</scope>
    <source>
        <strain evidence="3">S238N-H82 / ATCC MYA-4686</strain>
    </source>
</reference>
<keyword evidence="3" id="KW-1185">Reference proteome</keyword>
<dbReference type="AlphaFoldDB" id="B0D730"/>
<dbReference type="Proteomes" id="UP000001194">
    <property type="component" value="Unassembled WGS sequence"/>
</dbReference>
<protein>
    <submittedName>
        <fullName evidence="2">Predicted protein</fullName>
    </submittedName>
</protein>
<dbReference type="STRING" id="486041.B0D730"/>
<gene>
    <name evidence="2" type="ORF">LACBIDRAFT_318785</name>
</gene>
<proteinExistence type="predicted"/>